<dbReference type="EMBL" id="LKAJ02000001">
    <property type="protein sequence ID" value="MCS5712093.1"/>
    <property type="molecule type" value="Genomic_DNA"/>
</dbReference>
<proteinExistence type="predicted"/>
<sequence>MERTLQRVLITSVLAGLMGCVAIEPSQRAQRVIPAYPEMVAKCSFLGGVTGCSQMIGMPPLGEQLARFQALDEAAKLGATHIVWTDIYGGLSPTANGRAYYCDPDKDLPRGFHYVDQYLRMHRYPFDGEKEGY</sequence>
<dbReference type="RefSeq" id="WP_075064743.1">
    <property type="nucleotide sequence ID" value="NZ_LKAJ02000001.1"/>
</dbReference>
<evidence type="ECO:0000313" key="3">
    <source>
        <dbReference type="Proteomes" id="UP000051497"/>
    </source>
</evidence>
<reference evidence="1" key="1">
    <citation type="submission" date="2015-09" db="EMBL/GenBank/DDBJ databases">
        <title>Draft Genome Sequences of Two Novel Amoeba-resistant Intranuclear Bacteria, Candidatus Berkiella cookevillensis and Candidatus Berkiella aquae.</title>
        <authorList>
            <person name="Mehari Y.T."/>
            <person name="Arivett B.A."/>
            <person name="Farone A.L."/>
            <person name="Gunderson J.H."/>
            <person name="Farone M.B."/>
        </authorList>
    </citation>
    <scope>NUCLEOTIDE SEQUENCE [LARGE SCALE GENOMIC DNA]</scope>
    <source>
        <strain evidence="1">HT99</strain>
    </source>
</reference>
<dbReference type="PROSITE" id="PS51257">
    <property type="entry name" value="PROKAR_LIPOPROTEIN"/>
    <property type="match status" value="1"/>
</dbReference>
<accession>A0A0Q9YZW8</accession>
<dbReference type="EMBL" id="LKAJ01000001">
    <property type="protein sequence ID" value="KRG22542.1"/>
    <property type="molecule type" value="Genomic_DNA"/>
</dbReference>
<gene>
    <name evidence="1" type="ORF">HT99x_00078</name>
    <name evidence="2" type="ORF">HT99x_011680</name>
</gene>
<dbReference type="AlphaFoldDB" id="A0A0Q9YZW8"/>
<protein>
    <submittedName>
        <fullName evidence="2">DUF4156 domain-containing protein</fullName>
    </submittedName>
</protein>
<comment type="caution">
    <text evidence="1">The sequence shown here is derived from an EMBL/GenBank/DDBJ whole genome shotgun (WGS) entry which is preliminary data.</text>
</comment>
<name>A0A0Q9YZW8_9GAMM</name>
<dbReference type="STRING" id="295108.HT99x_00078"/>
<evidence type="ECO:0000313" key="1">
    <source>
        <dbReference type="EMBL" id="KRG22542.1"/>
    </source>
</evidence>
<reference evidence="2" key="2">
    <citation type="journal article" date="2016" name="Genome Announc.">
        <title>Draft Genome Sequences of Two Novel Amoeba-Resistant Intranuclear Bacteria, 'Candidatus Berkiella cookevillensis' and 'Candidatus Berkiella aquae'.</title>
        <authorList>
            <person name="Mehari Y.T."/>
            <person name="Arivett B.A."/>
            <person name="Farone A.L."/>
            <person name="Gunderson J.H."/>
            <person name="Farone M.B."/>
        </authorList>
    </citation>
    <scope>NUCLEOTIDE SEQUENCE</scope>
    <source>
        <strain evidence="2">HT99</strain>
    </source>
</reference>
<dbReference type="OrthoDB" id="5571189at2"/>
<dbReference type="Proteomes" id="UP000051497">
    <property type="component" value="Unassembled WGS sequence"/>
</dbReference>
<evidence type="ECO:0000313" key="2">
    <source>
        <dbReference type="EMBL" id="MCS5712093.1"/>
    </source>
</evidence>
<keyword evidence="3" id="KW-1185">Reference proteome</keyword>
<organism evidence="1">
    <name type="scientific">Candidatus Berkiella aquae</name>
    <dbReference type="NCBI Taxonomy" id="295108"/>
    <lineage>
        <taxon>Bacteria</taxon>
        <taxon>Pseudomonadati</taxon>
        <taxon>Pseudomonadota</taxon>
        <taxon>Gammaproteobacteria</taxon>
        <taxon>Candidatus Berkiellales</taxon>
        <taxon>Candidatus Berkiellaceae</taxon>
        <taxon>Candidatus Berkiella</taxon>
    </lineage>
</organism>
<reference evidence="2" key="3">
    <citation type="submission" date="2021-06" db="EMBL/GenBank/DDBJ databases">
        <title>Genomic Description and Analysis of Intracellular Bacteria, Candidatus Berkiella cookevillensis and Candidatus Berkiella aquae.</title>
        <authorList>
            <person name="Kidane D.T."/>
            <person name="Mehari Y.T."/>
            <person name="Rice F.C."/>
            <person name="Arivett B.A."/>
            <person name="Farone A.L."/>
            <person name="Berk S.G."/>
            <person name="Farone M.B."/>
        </authorList>
    </citation>
    <scope>NUCLEOTIDE SEQUENCE</scope>
    <source>
        <strain evidence="2">HT99</strain>
    </source>
</reference>